<dbReference type="SUPFAM" id="SSF57850">
    <property type="entry name" value="RING/U-box"/>
    <property type="match status" value="1"/>
</dbReference>
<feature type="domain" description="RING-type" evidence="5">
    <location>
        <begin position="6"/>
        <end position="49"/>
    </location>
</feature>
<dbReference type="GO" id="GO:0008270">
    <property type="term" value="F:zinc ion binding"/>
    <property type="evidence" value="ECO:0007669"/>
    <property type="project" value="UniProtKB-KW"/>
</dbReference>
<dbReference type="PROSITE" id="PS50089">
    <property type="entry name" value="ZF_RING_2"/>
    <property type="match status" value="1"/>
</dbReference>
<evidence type="ECO:0000256" key="4">
    <source>
        <dbReference type="SAM" id="Coils"/>
    </source>
</evidence>
<evidence type="ECO:0000259" key="5">
    <source>
        <dbReference type="PROSITE" id="PS50089"/>
    </source>
</evidence>
<evidence type="ECO:0000256" key="1">
    <source>
        <dbReference type="ARBA" id="ARBA00022771"/>
    </source>
</evidence>
<keyword evidence="7" id="KW-1185">Reference proteome</keyword>
<evidence type="ECO:0000256" key="3">
    <source>
        <dbReference type="PROSITE-ProRule" id="PRU00175"/>
    </source>
</evidence>
<proteinExistence type="predicted"/>
<organism evidence="6 7">
    <name type="scientific">Meganyctiphanes norvegica</name>
    <name type="common">Northern krill</name>
    <name type="synonym">Thysanopoda norvegica</name>
    <dbReference type="NCBI Taxonomy" id="48144"/>
    <lineage>
        <taxon>Eukaryota</taxon>
        <taxon>Metazoa</taxon>
        <taxon>Ecdysozoa</taxon>
        <taxon>Arthropoda</taxon>
        <taxon>Crustacea</taxon>
        <taxon>Multicrustacea</taxon>
        <taxon>Malacostraca</taxon>
        <taxon>Eumalacostraca</taxon>
        <taxon>Eucarida</taxon>
        <taxon>Euphausiacea</taxon>
        <taxon>Euphausiidae</taxon>
        <taxon>Meganyctiphanes</taxon>
    </lineage>
</organism>
<dbReference type="InterPro" id="IPR052667">
    <property type="entry name" value="E3_ubiquitin-ligase_RING"/>
</dbReference>
<dbReference type="Proteomes" id="UP001497623">
    <property type="component" value="Unassembled WGS sequence"/>
</dbReference>
<keyword evidence="4" id="KW-0175">Coiled coil</keyword>
<accession>A0AAV2Q575</accession>
<dbReference type="SUPFAM" id="SSF57845">
    <property type="entry name" value="B-box zinc-binding domain"/>
    <property type="match status" value="1"/>
</dbReference>
<protein>
    <recommendedName>
        <fullName evidence="5">RING-type domain-containing protein</fullName>
    </recommendedName>
</protein>
<evidence type="ECO:0000313" key="6">
    <source>
        <dbReference type="EMBL" id="CAL4069075.1"/>
    </source>
</evidence>
<keyword evidence="2" id="KW-0862">Zinc</keyword>
<keyword evidence="1 3" id="KW-0479">Metal-binding</keyword>
<comment type="caution">
    <text evidence="6">The sequence shown here is derived from an EMBL/GenBank/DDBJ whole genome shotgun (WGS) entry which is preliminary data.</text>
</comment>
<dbReference type="InterPro" id="IPR001841">
    <property type="entry name" value="Znf_RING"/>
</dbReference>
<dbReference type="SMART" id="SM00184">
    <property type="entry name" value="RING"/>
    <property type="match status" value="1"/>
</dbReference>
<dbReference type="Gene3D" id="3.30.40.10">
    <property type="entry name" value="Zinc/RING finger domain, C3HC4 (zinc finger)"/>
    <property type="match status" value="1"/>
</dbReference>
<keyword evidence="1 3" id="KW-0863">Zinc-finger</keyword>
<dbReference type="PANTHER" id="PTHR47156:SF10">
    <property type="entry name" value="E3 UBIQUITIN-PROTEIN LIGASE TRIM-21-RELATED"/>
    <property type="match status" value="1"/>
</dbReference>
<dbReference type="PANTHER" id="PTHR47156">
    <property type="entry name" value="PROTEIN CBG20824"/>
    <property type="match status" value="1"/>
</dbReference>
<reference evidence="6 7" key="1">
    <citation type="submission" date="2024-05" db="EMBL/GenBank/DDBJ databases">
        <authorList>
            <person name="Wallberg A."/>
        </authorList>
    </citation>
    <scope>NUCLEOTIDE SEQUENCE [LARGE SCALE GENOMIC DNA]</scope>
</reference>
<dbReference type="EMBL" id="CAXKWB010003382">
    <property type="protein sequence ID" value="CAL4069075.1"/>
    <property type="molecule type" value="Genomic_DNA"/>
</dbReference>
<feature type="coiled-coil region" evidence="4">
    <location>
        <begin position="170"/>
        <end position="200"/>
    </location>
</feature>
<evidence type="ECO:0000313" key="7">
    <source>
        <dbReference type="Proteomes" id="UP001497623"/>
    </source>
</evidence>
<dbReference type="AlphaFoldDB" id="A0AAV2Q575"/>
<sequence>MDGLNCEVCHISIDEEDRRPRSLGCGHSACSPCIATLIRNGCISCPTCRRIFKVSTVDDLPVNFGMIKIMRALQETRKSILVPELVGAAAKMAEKTEFLCDIHNTQVKSKCLTCMVWICQNCLEYHNSETGCKIVSANEVIRNMKSKHVRAATPVMSKTEDYLRLTESRIADITKRLKGIEVEQAQLTEKHRRLQDLLKEGKAHRDSVLSALSKLSLANTPMEVSRSAQAALQRERFMQIWSKKNIILGSFQGLMKCVEEDELVYITHQVGQVTKSGLLTIKDGQLCMRILTMQSLPPTAVQLPYDKVKELVAEVPSLVYLELSCGAKPCDHIFIRLKQELPNCARNIAVLATGEQGPSFIGLGFHATDGRVLYSNYLSTSADIKDVSHDRNALSGVVEEGDVYGRWEIGSSLSEIRFWHCSTPSTCSSPYYVAGKMEASGIDVIRQCSEYDPITDVKVTDCGIVLHGKD</sequence>
<name>A0AAV2Q575_MEGNR</name>
<evidence type="ECO:0000256" key="2">
    <source>
        <dbReference type="ARBA" id="ARBA00022833"/>
    </source>
</evidence>
<gene>
    <name evidence="6" type="ORF">MNOR_LOCUS7608</name>
</gene>
<dbReference type="InterPro" id="IPR013083">
    <property type="entry name" value="Znf_RING/FYVE/PHD"/>
</dbReference>